<dbReference type="GO" id="GO:0003700">
    <property type="term" value="F:DNA-binding transcription factor activity"/>
    <property type="evidence" value="ECO:0000318"/>
    <property type="project" value="GO_Central"/>
</dbReference>
<dbReference type="Gramene" id="EFJ24259">
    <property type="protein sequence ID" value="EFJ24259"/>
    <property type="gene ID" value="SELMODRAFT_450946"/>
</dbReference>
<dbReference type="KEGG" id="smo:SELMODRAFT_450946"/>
<dbReference type="PANTHER" id="PTHR31636">
    <property type="entry name" value="OSJNBA0084A10.13 PROTEIN-RELATED"/>
    <property type="match status" value="1"/>
</dbReference>
<dbReference type="Gene3D" id="3.40.50.150">
    <property type="entry name" value="Vaccinia Virus protein VP39"/>
    <property type="match status" value="1"/>
</dbReference>
<dbReference type="EMBL" id="GL377590">
    <property type="protein sequence ID" value="EFJ24259.1"/>
    <property type="molecule type" value="Genomic_DNA"/>
</dbReference>
<dbReference type="GO" id="GO:0043565">
    <property type="term" value="F:sequence-specific DNA binding"/>
    <property type="evidence" value="ECO:0000318"/>
    <property type="project" value="GO_Central"/>
</dbReference>
<dbReference type="PROSITE" id="PS50985">
    <property type="entry name" value="GRAS"/>
    <property type="match status" value="1"/>
</dbReference>
<evidence type="ECO:0000256" key="3">
    <source>
        <dbReference type="SAM" id="MobiDB-lite"/>
    </source>
</evidence>
<name>D8RUR2_SELML</name>
<dbReference type="AlphaFoldDB" id="D8RUR2"/>
<keyword evidence="5" id="KW-1185">Reference proteome</keyword>
<sequence length="442" mass="49525">MEGDDLQSNWSEFQPVADNSNNQDHGYAQSLFDSFIELDDAGDHQIDQQTDNLVLDQQTDNLVAVEEAKLMRDLKASIVKCCEAIAADATTQAYALVSGLRDKSSPTGTTVERLAFYFSEALVARITGTGSLLYNGLIKSRRPIDEILQLFATVAERIPGFGLPIFFTNQTILDETSSAARVHVVDFGIGPGYRWLCLIKDFSERSCGPPHFRVTAVDRPSNALFYPREDVGAKLGRYASSVGVPFEFHSVVTADWDSIEPSQLMIQPDDVLIVTSFHKLRELSDDPKRRFLRNIHAMEPKLFLNAAFPPVGFNSPSLVARAREAFEFYAGMFEDIAASLGESRFAGERRFLEQLRGLELLNTLACEGDERVERPEGYKQWHELMRGAGFEGYKIKPHVYAGAKQMLATYSNAREYSVGRSGNWILLRRNRQVLIAISNWTS</sequence>
<evidence type="ECO:0000256" key="1">
    <source>
        <dbReference type="ARBA" id="ARBA00023015"/>
    </source>
</evidence>
<protein>
    <submittedName>
        <fullName evidence="4">GRAS family protein</fullName>
    </submittedName>
</protein>
<evidence type="ECO:0000313" key="4">
    <source>
        <dbReference type="EMBL" id="EFJ24259.1"/>
    </source>
</evidence>
<keyword evidence="2" id="KW-0804">Transcription</keyword>
<accession>D8RUR2</accession>
<evidence type="ECO:0000313" key="5">
    <source>
        <dbReference type="Proteomes" id="UP000001514"/>
    </source>
</evidence>
<feature type="region of interest" description="Disordered" evidence="3">
    <location>
        <begin position="1"/>
        <end position="22"/>
    </location>
</feature>
<dbReference type="InterPro" id="IPR029063">
    <property type="entry name" value="SAM-dependent_MTases_sf"/>
</dbReference>
<reference evidence="4 5" key="1">
    <citation type="journal article" date="2011" name="Science">
        <title>The Selaginella genome identifies genetic changes associated with the evolution of vascular plants.</title>
        <authorList>
            <person name="Banks J.A."/>
            <person name="Nishiyama T."/>
            <person name="Hasebe M."/>
            <person name="Bowman J.L."/>
            <person name="Gribskov M."/>
            <person name="dePamphilis C."/>
            <person name="Albert V.A."/>
            <person name="Aono N."/>
            <person name="Aoyama T."/>
            <person name="Ambrose B.A."/>
            <person name="Ashton N.W."/>
            <person name="Axtell M.J."/>
            <person name="Barker E."/>
            <person name="Barker M.S."/>
            <person name="Bennetzen J.L."/>
            <person name="Bonawitz N.D."/>
            <person name="Chapple C."/>
            <person name="Cheng C."/>
            <person name="Correa L.G."/>
            <person name="Dacre M."/>
            <person name="DeBarry J."/>
            <person name="Dreyer I."/>
            <person name="Elias M."/>
            <person name="Engstrom E.M."/>
            <person name="Estelle M."/>
            <person name="Feng L."/>
            <person name="Finet C."/>
            <person name="Floyd S.K."/>
            <person name="Frommer W.B."/>
            <person name="Fujita T."/>
            <person name="Gramzow L."/>
            <person name="Gutensohn M."/>
            <person name="Harholt J."/>
            <person name="Hattori M."/>
            <person name="Heyl A."/>
            <person name="Hirai T."/>
            <person name="Hiwatashi Y."/>
            <person name="Ishikawa M."/>
            <person name="Iwata M."/>
            <person name="Karol K.G."/>
            <person name="Koehler B."/>
            <person name="Kolukisaoglu U."/>
            <person name="Kubo M."/>
            <person name="Kurata T."/>
            <person name="Lalonde S."/>
            <person name="Li K."/>
            <person name="Li Y."/>
            <person name="Litt A."/>
            <person name="Lyons E."/>
            <person name="Manning G."/>
            <person name="Maruyama T."/>
            <person name="Michael T.P."/>
            <person name="Mikami K."/>
            <person name="Miyazaki S."/>
            <person name="Morinaga S."/>
            <person name="Murata T."/>
            <person name="Mueller-Roeber B."/>
            <person name="Nelson D.R."/>
            <person name="Obara M."/>
            <person name="Oguri Y."/>
            <person name="Olmstead R.G."/>
            <person name="Onodera N."/>
            <person name="Petersen B.L."/>
            <person name="Pils B."/>
            <person name="Prigge M."/>
            <person name="Rensing S.A."/>
            <person name="Riano-Pachon D.M."/>
            <person name="Roberts A.W."/>
            <person name="Sato Y."/>
            <person name="Scheller H.V."/>
            <person name="Schulz B."/>
            <person name="Schulz C."/>
            <person name="Shakirov E.V."/>
            <person name="Shibagaki N."/>
            <person name="Shinohara N."/>
            <person name="Shippen D.E."/>
            <person name="Soerensen I."/>
            <person name="Sotooka R."/>
            <person name="Sugimoto N."/>
            <person name="Sugita M."/>
            <person name="Sumikawa N."/>
            <person name="Tanurdzic M."/>
            <person name="Theissen G."/>
            <person name="Ulvskov P."/>
            <person name="Wakazuki S."/>
            <person name="Weng J.K."/>
            <person name="Willats W.W."/>
            <person name="Wipf D."/>
            <person name="Wolf P.G."/>
            <person name="Yang L."/>
            <person name="Zimmer A.D."/>
            <person name="Zhu Q."/>
            <person name="Mitros T."/>
            <person name="Hellsten U."/>
            <person name="Loque D."/>
            <person name="Otillar R."/>
            <person name="Salamov A."/>
            <person name="Schmutz J."/>
            <person name="Shapiro H."/>
            <person name="Lindquist E."/>
            <person name="Lucas S."/>
            <person name="Rokhsar D."/>
            <person name="Grigoriev I.V."/>
        </authorList>
    </citation>
    <scope>NUCLEOTIDE SEQUENCE [LARGE SCALE GENOMIC DNA]</scope>
</reference>
<keyword evidence="1" id="KW-0805">Transcription regulation</keyword>
<dbReference type="GO" id="GO:0006355">
    <property type="term" value="P:regulation of DNA-templated transcription"/>
    <property type="evidence" value="ECO:0000318"/>
    <property type="project" value="GO_Central"/>
</dbReference>
<dbReference type="Proteomes" id="UP000001514">
    <property type="component" value="Unassembled WGS sequence"/>
</dbReference>
<organism evidence="5">
    <name type="scientific">Selaginella moellendorffii</name>
    <name type="common">Spikemoss</name>
    <dbReference type="NCBI Taxonomy" id="88036"/>
    <lineage>
        <taxon>Eukaryota</taxon>
        <taxon>Viridiplantae</taxon>
        <taxon>Streptophyta</taxon>
        <taxon>Embryophyta</taxon>
        <taxon>Tracheophyta</taxon>
        <taxon>Lycopodiopsida</taxon>
        <taxon>Selaginellales</taxon>
        <taxon>Selaginellaceae</taxon>
        <taxon>Selaginella</taxon>
    </lineage>
</organism>
<dbReference type="InterPro" id="IPR005202">
    <property type="entry name" value="TF_GRAS"/>
</dbReference>
<dbReference type="Pfam" id="PF03514">
    <property type="entry name" value="GRAS"/>
    <property type="match status" value="1"/>
</dbReference>
<evidence type="ECO:0000256" key="2">
    <source>
        <dbReference type="ARBA" id="ARBA00023163"/>
    </source>
</evidence>
<gene>
    <name evidence="4" type="ORF">SELMODRAFT_450946</name>
</gene>
<dbReference type="HOGENOM" id="CLU_011924_0_1_1"/>
<dbReference type="GO" id="GO:0005634">
    <property type="term" value="C:nucleus"/>
    <property type="evidence" value="ECO:0000318"/>
    <property type="project" value="GO_Central"/>
</dbReference>
<dbReference type="eggNOG" id="ENOG502QSQ6">
    <property type="taxonomic scope" value="Eukaryota"/>
</dbReference>
<dbReference type="InParanoid" id="D8RUR2"/>
<proteinExistence type="predicted"/>
<dbReference type="OrthoDB" id="47276at2759"/>